<evidence type="ECO:0000313" key="26">
    <source>
        <dbReference type="Proteomes" id="UP001231189"/>
    </source>
</evidence>
<dbReference type="InterPro" id="IPR000719">
    <property type="entry name" value="Prot_kinase_dom"/>
</dbReference>
<dbReference type="SMART" id="SM00220">
    <property type="entry name" value="S_TKc"/>
    <property type="match status" value="1"/>
</dbReference>
<comment type="subcellular location">
    <subcellularLocation>
        <location evidence="1">Cell membrane</location>
        <topology evidence="1">Single-pass membrane protein</topology>
    </subcellularLocation>
    <subcellularLocation>
        <location evidence="2">Membrane</location>
        <topology evidence="2">Single-pass type I membrane protein</topology>
    </subcellularLocation>
</comment>
<dbReference type="GO" id="GO:0004674">
    <property type="term" value="F:protein serine/threonine kinase activity"/>
    <property type="evidence" value="ECO:0007669"/>
    <property type="project" value="UniProtKB-KW"/>
</dbReference>
<proteinExistence type="inferred from homology"/>
<comment type="catalytic activity">
    <reaction evidence="20">
        <text>L-threonyl-[protein] + ATP = O-phospho-L-threonyl-[protein] + ADP + H(+)</text>
        <dbReference type="Rhea" id="RHEA:46608"/>
        <dbReference type="Rhea" id="RHEA-COMP:11060"/>
        <dbReference type="Rhea" id="RHEA-COMP:11605"/>
        <dbReference type="ChEBI" id="CHEBI:15378"/>
        <dbReference type="ChEBI" id="CHEBI:30013"/>
        <dbReference type="ChEBI" id="CHEBI:30616"/>
        <dbReference type="ChEBI" id="CHEBI:61977"/>
        <dbReference type="ChEBI" id="CHEBI:456216"/>
        <dbReference type="EC" id="2.7.11.1"/>
    </reaction>
</comment>
<keyword evidence="16 22" id="KW-1133">Transmembrane helix</keyword>
<dbReference type="AlphaFoldDB" id="A0AAD8WSR5"/>
<evidence type="ECO:0000256" key="11">
    <source>
        <dbReference type="ARBA" id="ARBA00022729"/>
    </source>
</evidence>
<dbReference type="InterPro" id="IPR008271">
    <property type="entry name" value="Ser/Thr_kinase_AS"/>
</dbReference>
<keyword evidence="12" id="KW-0677">Repeat</keyword>
<dbReference type="InterPro" id="IPR051809">
    <property type="entry name" value="Plant_receptor-like_S/T_kinase"/>
</dbReference>
<keyword evidence="14" id="KW-0418">Kinase</keyword>
<dbReference type="SUPFAM" id="SSF56112">
    <property type="entry name" value="Protein kinase-like (PK-like)"/>
    <property type="match status" value="1"/>
</dbReference>
<evidence type="ECO:0000256" key="13">
    <source>
        <dbReference type="ARBA" id="ARBA00022741"/>
    </source>
</evidence>
<evidence type="ECO:0000256" key="1">
    <source>
        <dbReference type="ARBA" id="ARBA00004162"/>
    </source>
</evidence>
<gene>
    <name evidence="25" type="ORF">QYE76_038324</name>
</gene>
<dbReference type="Pfam" id="PF08263">
    <property type="entry name" value="LRRNT_2"/>
    <property type="match status" value="1"/>
</dbReference>
<accession>A0AAD8WSR5</accession>
<dbReference type="Gene3D" id="3.30.200.20">
    <property type="entry name" value="Phosphorylase Kinase, domain 1"/>
    <property type="match status" value="1"/>
</dbReference>
<comment type="catalytic activity">
    <reaction evidence="21">
        <text>L-seryl-[protein] + ATP = O-phospho-L-seryl-[protein] + ADP + H(+)</text>
        <dbReference type="Rhea" id="RHEA:17989"/>
        <dbReference type="Rhea" id="RHEA-COMP:9863"/>
        <dbReference type="Rhea" id="RHEA-COMP:11604"/>
        <dbReference type="ChEBI" id="CHEBI:15378"/>
        <dbReference type="ChEBI" id="CHEBI:29999"/>
        <dbReference type="ChEBI" id="CHEBI:30616"/>
        <dbReference type="ChEBI" id="CHEBI:83421"/>
        <dbReference type="ChEBI" id="CHEBI:456216"/>
        <dbReference type="EC" id="2.7.11.1"/>
    </reaction>
</comment>
<evidence type="ECO:0000256" key="5">
    <source>
        <dbReference type="ARBA" id="ARBA00022475"/>
    </source>
</evidence>
<keyword evidence="15" id="KW-0067">ATP-binding</keyword>
<dbReference type="FunFam" id="3.80.10.10:FF:000101">
    <property type="entry name" value="LRR receptor-like serine/threonine-protein kinase ERECTA"/>
    <property type="match status" value="1"/>
</dbReference>
<evidence type="ECO:0000256" key="7">
    <source>
        <dbReference type="ARBA" id="ARBA00022553"/>
    </source>
</evidence>
<dbReference type="PANTHER" id="PTHR27008:SF284">
    <property type="entry name" value="PROTEIN KINASE DOMAIN-CONTAINING PROTEIN"/>
    <property type="match status" value="1"/>
</dbReference>
<evidence type="ECO:0000256" key="22">
    <source>
        <dbReference type="SAM" id="Phobius"/>
    </source>
</evidence>
<evidence type="ECO:0000256" key="15">
    <source>
        <dbReference type="ARBA" id="ARBA00022840"/>
    </source>
</evidence>
<dbReference type="Gene3D" id="1.10.510.10">
    <property type="entry name" value="Transferase(Phosphotransferase) domain 1"/>
    <property type="match status" value="1"/>
</dbReference>
<dbReference type="EMBL" id="JAUUTY010000002">
    <property type="protein sequence ID" value="KAK1677476.1"/>
    <property type="molecule type" value="Genomic_DNA"/>
</dbReference>
<protein>
    <recommendedName>
        <fullName evidence="4">non-specific serine/threonine protein kinase</fullName>
        <ecNumber evidence="4">2.7.11.1</ecNumber>
    </recommendedName>
</protein>
<name>A0AAD8WSR5_LOLMU</name>
<keyword evidence="26" id="KW-1185">Reference proteome</keyword>
<dbReference type="FunFam" id="1.10.510.10:FF:000358">
    <property type="entry name" value="Putative leucine-rich repeat receptor-like serine/threonine-protein kinase"/>
    <property type="match status" value="1"/>
</dbReference>
<keyword evidence="19" id="KW-0325">Glycoprotein</keyword>
<dbReference type="InterPro" id="IPR013210">
    <property type="entry name" value="LRR_N_plant-typ"/>
</dbReference>
<sequence>MAPAGTSRFFSPHGTLILFTHLLFLLSSNIAAQSIGNGSEIDRQALLSFKSGISRDPRQVLGSWNTTIHFCRWSGVMCGMPRPFRVVSLDLSSAKLDGKISPWIANLTSLRQLNLSDNYFVGVIPYELGTLQHLQFLKLDKNSLVGAIPRSLGTSRSLRYVNLADNRLLGHIPDFDKMTALRILDLSSNNLSGSIPSSLGNVSLSTSLQRVIPSAIGNLGQLFVLTLAGNKFSGQIPHTIALKDQYQKLDLSNNYFEGEIPTRGIFRNHSAVILDGNTGLCASATTNLFQLQVCTTTSTVESKKDALLLVKVIPPIAIALLSFIFFVVTLLKQRQPEAGPCYTGTMKKVSYGGIVKATNWFSPVNKISSSRTGSIYIGRFEFDTDLVAIKLFHLDENGARSSFLTECEVLRNTRHRNLVKAVTVCSTVDLENNEFKAIVFDFMANGSLDMWLHPKLHKNTPKRVLSFGQRLRIAMDVALALDYMHNQLTPPLIHCDLKPGNILLDYDMTARVGDFGSARFLSSTPGNSEDLVGVEGTIGYVAPEYCMGYRVSTGCDVYSFGILVLEMLTGRRPTDAMFTDGLSLHRLVNSAFPDRLGEVLDSYIAHEQQNECDKVLKQRCIVHLVEVGLLCSMESPKDRPGMAEVCAKILSLKETFFELC</sequence>
<organism evidence="25 26">
    <name type="scientific">Lolium multiflorum</name>
    <name type="common">Italian ryegrass</name>
    <name type="synonym">Lolium perenne subsp. multiflorum</name>
    <dbReference type="NCBI Taxonomy" id="4521"/>
    <lineage>
        <taxon>Eukaryota</taxon>
        <taxon>Viridiplantae</taxon>
        <taxon>Streptophyta</taxon>
        <taxon>Embryophyta</taxon>
        <taxon>Tracheophyta</taxon>
        <taxon>Spermatophyta</taxon>
        <taxon>Magnoliopsida</taxon>
        <taxon>Liliopsida</taxon>
        <taxon>Poales</taxon>
        <taxon>Poaceae</taxon>
        <taxon>BOP clade</taxon>
        <taxon>Pooideae</taxon>
        <taxon>Poodae</taxon>
        <taxon>Poeae</taxon>
        <taxon>Poeae Chloroplast Group 2 (Poeae type)</taxon>
        <taxon>Loliodinae</taxon>
        <taxon>Loliinae</taxon>
        <taxon>Lolium</taxon>
    </lineage>
</organism>
<dbReference type="Proteomes" id="UP001231189">
    <property type="component" value="Unassembled WGS sequence"/>
</dbReference>
<evidence type="ECO:0000256" key="9">
    <source>
        <dbReference type="ARBA" id="ARBA00022679"/>
    </source>
</evidence>
<evidence type="ECO:0000256" key="8">
    <source>
        <dbReference type="ARBA" id="ARBA00022614"/>
    </source>
</evidence>
<comment type="similarity">
    <text evidence="3">Belongs to the protein kinase superfamily. Ser/Thr protein kinase family.</text>
</comment>
<evidence type="ECO:0000256" key="14">
    <source>
        <dbReference type="ARBA" id="ARBA00022777"/>
    </source>
</evidence>
<evidence type="ECO:0000259" key="24">
    <source>
        <dbReference type="PROSITE" id="PS50011"/>
    </source>
</evidence>
<evidence type="ECO:0000256" key="21">
    <source>
        <dbReference type="ARBA" id="ARBA00048679"/>
    </source>
</evidence>
<keyword evidence="13" id="KW-0547">Nucleotide-binding</keyword>
<evidence type="ECO:0000256" key="3">
    <source>
        <dbReference type="ARBA" id="ARBA00008684"/>
    </source>
</evidence>
<dbReference type="Pfam" id="PF00069">
    <property type="entry name" value="Pkinase"/>
    <property type="match status" value="1"/>
</dbReference>
<keyword evidence="9" id="KW-0808">Transferase</keyword>
<keyword evidence="18" id="KW-0675">Receptor</keyword>
<keyword evidence="6" id="KW-0723">Serine/threonine-protein kinase</keyword>
<dbReference type="PROSITE" id="PS00108">
    <property type="entry name" value="PROTEIN_KINASE_ST"/>
    <property type="match status" value="1"/>
</dbReference>
<evidence type="ECO:0000256" key="16">
    <source>
        <dbReference type="ARBA" id="ARBA00022989"/>
    </source>
</evidence>
<dbReference type="InterPro" id="IPR011009">
    <property type="entry name" value="Kinase-like_dom_sf"/>
</dbReference>
<evidence type="ECO:0000313" key="25">
    <source>
        <dbReference type="EMBL" id="KAK1677476.1"/>
    </source>
</evidence>
<dbReference type="PANTHER" id="PTHR27008">
    <property type="entry name" value="OS04G0122200 PROTEIN"/>
    <property type="match status" value="1"/>
</dbReference>
<keyword evidence="11 23" id="KW-0732">Signal</keyword>
<evidence type="ECO:0000256" key="23">
    <source>
        <dbReference type="SAM" id="SignalP"/>
    </source>
</evidence>
<keyword evidence="7" id="KW-0597">Phosphoprotein</keyword>
<evidence type="ECO:0000256" key="17">
    <source>
        <dbReference type="ARBA" id="ARBA00023136"/>
    </source>
</evidence>
<evidence type="ECO:0000256" key="10">
    <source>
        <dbReference type="ARBA" id="ARBA00022692"/>
    </source>
</evidence>
<feature type="signal peptide" evidence="23">
    <location>
        <begin position="1"/>
        <end position="32"/>
    </location>
</feature>
<reference evidence="25" key="1">
    <citation type="submission" date="2023-07" db="EMBL/GenBank/DDBJ databases">
        <title>A chromosome-level genome assembly of Lolium multiflorum.</title>
        <authorList>
            <person name="Chen Y."/>
            <person name="Copetti D."/>
            <person name="Kolliker R."/>
            <person name="Studer B."/>
        </authorList>
    </citation>
    <scope>NUCLEOTIDE SEQUENCE</scope>
    <source>
        <strain evidence="25">02402/16</strain>
        <tissue evidence="25">Leaf</tissue>
    </source>
</reference>
<dbReference type="InterPro" id="IPR032675">
    <property type="entry name" value="LRR_dom_sf"/>
</dbReference>
<dbReference type="InterPro" id="IPR001611">
    <property type="entry name" value="Leu-rich_rpt"/>
</dbReference>
<evidence type="ECO:0000256" key="20">
    <source>
        <dbReference type="ARBA" id="ARBA00047899"/>
    </source>
</evidence>
<evidence type="ECO:0000256" key="12">
    <source>
        <dbReference type="ARBA" id="ARBA00022737"/>
    </source>
</evidence>
<comment type="caution">
    <text evidence="25">The sequence shown here is derived from an EMBL/GenBank/DDBJ whole genome shotgun (WGS) entry which is preliminary data.</text>
</comment>
<keyword evidence="5" id="KW-1003">Cell membrane</keyword>
<evidence type="ECO:0000256" key="18">
    <source>
        <dbReference type="ARBA" id="ARBA00023170"/>
    </source>
</evidence>
<evidence type="ECO:0000256" key="2">
    <source>
        <dbReference type="ARBA" id="ARBA00004479"/>
    </source>
</evidence>
<keyword evidence="8" id="KW-0433">Leucine-rich repeat</keyword>
<dbReference type="Pfam" id="PF00560">
    <property type="entry name" value="LRR_1"/>
    <property type="match status" value="2"/>
</dbReference>
<feature type="transmembrane region" description="Helical" evidence="22">
    <location>
        <begin position="312"/>
        <end position="331"/>
    </location>
</feature>
<keyword evidence="10 22" id="KW-0812">Transmembrane</keyword>
<feature type="chain" id="PRO_5041961369" description="non-specific serine/threonine protein kinase" evidence="23">
    <location>
        <begin position="33"/>
        <end position="660"/>
    </location>
</feature>
<evidence type="ECO:0000256" key="19">
    <source>
        <dbReference type="ARBA" id="ARBA00023180"/>
    </source>
</evidence>
<dbReference type="PROSITE" id="PS50011">
    <property type="entry name" value="PROTEIN_KINASE_DOM"/>
    <property type="match status" value="1"/>
</dbReference>
<keyword evidence="17 22" id="KW-0472">Membrane</keyword>
<evidence type="ECO:0000256" key="4">
    <source>
        <dbReference type="ARBA" id="ARBA00012513"/>
    </source>
</evidence>
<dbReference type="SUPFAM" id="SSF52058">
    <property type="entry name" value="L domain-like"/>
    <property type="match status" value="1"/>
</dbReference>
<dbReference type="EC" id="2.7.11.1" evidence="4"/>
<feature type="domain" description="Protein kinase" evidence="24">
    <location>
        <begin position="361"/>
        <end position="657"/>
    </location>
</feature>
<dbReference type="GO" id="GO:0005524">
    <property type="term" value="F:ATP binding"/>
    <property type="evidence" value="ECO:0007669"/>
    <property type="project" value="UniProtKB-KW"/>
</dbReference>
<dbReference type="Gene3D" id="3.80.10.10">
    <property type="entry name" value="Ribonuclease Inhibitor"/>
    <property type="match status" value="2"/>
</dbReference>
<dbReference type="GO" id="GO:0005886">
    <property type="term" value="C:plasma membrane"/>
    <property type="evidence" value="ECO:0007669"/>
    <property type="project" value="UniProtKB-SubCell"/>
</dbReference>
<evidence type="ECO:0000256" key="6">
    <source>
        <dbReference type="ARBA" id="ARBA00022527"/>
    </source>
</evidence>